<evidence type="ECO:0000256" key="4">
    <source>
        <dbReference type="ARBA" id="ARBA00022989"/>
    </source>
</evidence>
<keyword evidence="7 8" id="KW-0472">Membrane</keyword>
<feature type="domain" description="Ferric oxidoreductase" evidence="9">
    <location>
        <begin position="87"/>
        <end position="221"/>
    </location>
</feature>
<dbReference type="Pfam" id="PF01794">
    <property type="entry name" value="Ferric_reduct"/>
    <property type="match status" value="1"/>
</dbReference>
<feature type="transmembrane region" description="Helical" evidence="8">
    <location>
        <begin position="206"/>
        <end position="224"/>
    </location>
</feature>
<feature type="transmembrane region" description="Helical" evidence="8">
    <location>
        <begin position="173"/>
        <end position="194"/>
    </location>
</feature>
<dbReference type="GO" id="GO:0005886">
    <property type="term" value="C:plasma membrane"/>
    <property type="evidence" value="ECO:0007669"/>
    <property type="project" value="TreeGrafter"/>
</dbReference>
<dbReference type="Gene3D" id="3.40.50.80">
    <property type="entry name" value="Nucleotide-binding domain of ferredoxin-NADP reductase (FNR) module"/>
    <property type="match status" value="1"/>
</dbReference>
<dbReference type="PANTHER" id="PTHR11972">
    <property type="entry name" value="NADPH OXIDASE"/>
    <property type="match status" value="1"/>
</dbReference>
<dbReference type="InterPro" id="IPR013130">
    <property type="entry name" value="Fe3_Rdtase_TM_dom"/>
</dbReference>
<keyword evidence="3" id="KW-0249">Electron transport</keyword>
<evidence type="ECO:0000259" key="9">
    <source>
        <dbReference type="Pfam" id="PF01794"/>
    </source>
</evidence>
<dbReference type="PANTHER" id="PTHR11972:SF69">
    <property type="entry name" value="FERRIC REDUCTION OXIDASE 6-RELATED"/>
    <property type="match status" value="1"/>
</dbReference>
<keyword evidence="2 8" id="KW-0812">Transmembrane</keyword>
<evidence type="ECO:0000256" key="1">
    <source>
        <dbReference type="ARBA" id="ARBA00004141"/>
    </source>
</evidence>
<dbReference type="GO" id="GO:0016491">
    <property type="term" value="F:oxidoreductase activity"/>
    <property type="evidence" value="ECO:0007669"/>
    <property type="project" value="UniProtKB-KW"/>
</dbReference>
<evidence type="ECO:0000256" key="2">
    <source>
        <dbReference type="ARBA" id="ARBA00022692"/>
    </source>
</evidence>
<evidence type="ECO:0000256" key="3">
    <source>
        <dbReference type="ARBA" id="ARBA00022982"/>
    </source>
</evidence>
<reference evidence="10" key="1">
    <citation type="submission" date="2023-06" db="EMBL/GenBank/DDBJ databases">
        <authorList>
            <person name="Noh H."/>
        </authorList>
    </citation>
    <scope>NUCLEOTIDE SEQUENCE</scope>
    <source>
        <strain evidence="10">DUCC20226</strain>
    </source>
</reference>
<dbReference type="EMBL" id="JAUJFL010000004">
    <property type="protein sequence ID" value="KAK2604625.1"/>
    <property type="molecule type" value="Genomic_DNA"/>
</dbReference>
<evidence type="ECO:0000313" key="10">
    <source>
        <dbReference type="EMBL" id="KAK2604625.1"/>
    </source>
</evidence>
<dbReference type="InterPro" id="IPR039261">
    <property type="entry name" value="FNR_nucleotide-bd"/>
</dbReference>
<comment type="caution">
    <text evidence="10">The sequence shown here is derived from an EMBL/GenBank/DDBJ whole genome shotgun (WGS) entry which is preliminary data.</text>
</comment>
<keyword evidence="5" id="KW-0560">Oxidoreductase</keyword>
<dbReference type="GO" id="GO:0006811">
    <property type="term" value="P:monoatomic ion transport"/>
    <property type="evidence" value="ECO:0007669"/>
    <property type="project" value="UniProtKB-KW"/>
</dbReference>
<dbReference type="AlphaFoldDB" id="A0AAD9SCB2"/>
<dbReference type="InterPro" id="IPR050369">
    <property type="entry name" value="RBOH/FRE"/>
</dbReference>
<evidence type="ECO:0000256" key="5">
    <source>
        <dbReference type="ARBA" id="ARBA00023002"/>
    </source>
</evidence>
<keyword evidence="4 8" id="KW-1133">Transmembrane helix</keyword>
<organism evidence="10 11">
    <name type="scientific">Phomopsis amygdali</name>
    <name type="common">Fusicoccum amygdali</name>
    <dbReference type="NCBI Taxonomy" id="1214568"/>
    <lineage>
        <taxon>Eukaryota</taxon>
        <taxon>Fungi</taxon>
        <taxon>Dikarya</taxon>
        <taxon>Ascomycota</taxon>
        <taxon>Pezizomycotina</taxon>
        <taxon>Sordariomycetes</taxon>
        <taxon>Sordariomycetidae</taxon>
        <taxon>Diaporthales</taxon>
        <taxon>Diaporthaceae</taxon>
        <taxon>Diaporthe</taxon>
    </lineage>
</organism>
<evidence type="ECO:0000256" key="6">
    <source>
        <dbReference type="ARBA" id="ARBA00023065"/>
    </source>
</evidence>
<keyword evidence="6" id="KW-0813">Transport</keyword>
<accession>A0AAD9SCB2</accession>
<feature type="transmembrane region" description="Helical" evidence="8">
    <location>
        <begin position="75"/>
        <end position="96"/>
    </location>
</feature>
<evidence type="ECO:0000313" key="11">
    <source>
        <dbReference type="Proteomes" id="UP001265746"/>
    </source>
</evidence>
<name>A0AAD9SCB2_PHOAM</name>
<protein>
    <recommendedName>
        <fullName evidence="9">Ferric oxidoreductase domain-containing protein</fullName>
    </recommendedName>
</protein>
<comment type="subcellular location">
    <subcellularLocation>
        <location evidence="1">Membrane</location>
        <topology evidence="1">Multi-pass membrane protein</topology>
    </subcellularLocation>
</comment>
<evidence type="ECO:0000256" key="7">
    <source>
        <dbReference type="ARBA" id="ARBA00023136"/>
    </source>
</evidence>
<keyword evidence="11" id="KW-1185">Reference proteome</keyword>
<gene>
    <name evidence="10" type="ORF">N8I77_007538</name>
</gene>
<keyword evidence="6" id="KW-0406">Ion transport</keyword>
<dbReference type="SUPFAM" id="SSF52343">
    <property type="entry name" value="Ferredoxin reductase-like, C-terminal NADP-linked domain"/>
    <property type="match status" value="1"/>
</dbReference>
<proteinExistence type="predicted"/>
<feature type="transmembrane region" description="Helical" evidence="8">
    <location>
        <begin position="117"/>
        <end position="140"/>
    </location>
</feature>
<feature type="transmembrane region" description="Helical" evidence="8">
    <location>
        <begin position="31"/>
        <end position="55"/>
    </location>
</feature>
<dbReference type="Proteomes" id="UP001265746">
    <property type="component" value="Unassembled WGS sequence"/>
</dbReference>
<evidence type="ECO:0000256" key="8">
    <source>
        <dbReference type="SAM" id="Phobius"/>
    </source>
</evidence>
<sequence>MLYLRATFTKARQASKFSVIQHGLPILGKRVSLGGIVISVWLVGLSLATTGFWVGPFLEYWARRSDPLDWATAQLRLTVTGIIGHHADLLLGLVIIPVSRNSFLGQAFELHQSTLLYAHNLIAYVLFLAALAHGAAYYTFVGAYRPASSERKEAFNIDNPTQTMAEAEHGSGWYYATLPSGMIGFLLVIAIIITSLPALRRKSYNTFYYVHLICSFWAFVALSVHASTDFYFLFPGLILWVIDWCWRIFRGHSGGLGKKVVGTIENAGDGWYRISLPAASKMIDEMCAVEKESTITHPLQSYSLVIPEISKTQNHSFTATQVGAGAEGPGFLLQRAQGKISKKLEKEWTWKLGAVVPEVGSRRDLEMRVEGPYYPSDVGFTVASKVICIVGGTGLTGAYSLAVWWLKHRCQDALAEFQLVWTVRYNSTTSIREWQQLEEMVASVPNMSLRVHVSSECGRLDTKGCLRIFLSEGQGRHAAPGISRKAWMYVSGPESLLSTTETAFLAVRREISNARKSKNPQTWVVADLECYSAKWEV</sequence>